<evidence type="ECO:0000313" key="17">
    <source>
        <dbReference type="EMBL" id="CAE0447645.1"/>
    </source>
</evidence>
<evidence type="ECO:0000256" key="10">
    <source>
        <dbReference type="ARBA" id="ARBA00047761"/>
    </source>
</evidence>
<comment type="catalytic activity">
    <reaction evidence="10">
        <text>O-phospho-L-seryl-[protein] + H2O = L-seryl-[protein] + phosphate</text>
        <dbReference type="Rhea" id="RHEA:20629"/>
        <dbReference type="Rhea" id="RHEA-COMP:9863"/>
        <dbReference type="Rhea" id="RHEA-COMP:11604"/>
        <dbReference type="ChEBI" id="CHEBI:15377"/>
        <dbReference type="ChEBI" id="CHEBI:29999"/>
        <dbReference type="ChEBI" id="CHEBI:43474"/>
        <dbReference type="ChEBI" id="CHEBI:83421"/>
        <dbReference type="EC" id="3.1.3.16"/>
    </reaction>
</comment>
<feature type="domain" description="PPM-type phosphatase" evidence="14">
    <location>
        <begin position="31"/>
        <end position="405"/>
    </location>
</feature>
<dbReference type="SUPFAM" id="SSF81606">
    <property type="entry name" value="PP2C-like"/>
    <property type="match status" value="1"/>
</dbReference>
<dbReference type="GO" id="GO:0004722">
    <property type="term" value="F:protein serine/threonine phosphatase activity"/>
    <property type="evidence" value="ECO:0007669"/>
    <property type="project" value="UniProtKB-EC"/>
</dbReference>
<proteinExistence type="inferred from homology"/>
<keyword evidence="5" id="KW-0479">Metal-binding</keyword>
<evidence type="ECO:0000256" key="7">
    <source>
        <dbReference type="ARBA" id="ARBA00022842"/>
    </source>
</evidence>
<comment type="subcellular location">
    <subcellularLocation>
        <location evidence="2">Membrane</location>
        <topology evidence="2">Peripheral membrane protein</topology>
    </subcellularLocation>
</comment>
<keyword evidence="6 12" id="KW-0378">Hydrolase</keyword>
<comment type="catalytic activity">
    <reaction evidence="11">
        <text>O-phospho-L-threonyl-[protein] + H2O = L-threonyl-[protein] + phosphate</text>
        <dbReference type="Rhea" id="RHEA:47004"/>
        <dbReference type="Rhea" id="RHEA-COMP:11060"/>
        <dbReference type="Rhea" id="RHEA-COMP:11605"/>
        <dbReference type="ChEBI" id="CHEBI:15377"/>
        <dbReference type="ChEBI" id="CHEBI:30013"/>
        <dbReference type="ChEBI" id="CHEBI:43474"/>
        <dbReference type="ChEBI" id="CHEBI:61977"/>
        <dbReference type="EC" id="3.1.3.16"/>
    </reaction>
</comment>
<evidence type="ECO:0000256" key="5">
    <source>
        <dbReference type="ARBA" id="ARBA00022723"/>
    </source>
</evidence>
<dbReference type="InterPro" id="IPR000222">
    <property type="entry name" value="PP2C_BS"/>
</dbReference>
<gene>
    <name evidence="15" type="ORF">ASTO00021_LOCUS17612</name>
    <name evidence="16" type="ORF">ASTO00021_LOCUS17613</name>
    <name evidence="17" type="ORF">ASTO00021_LOCUS17614</name>
</gene>
<dbReference type="EMBL" id="HBIN01022901">
    <property type="protein sequence ID" value="CAE0447644.1"/>
    <property type="molecule type" value="Transcribed_RNA"/>
</dbReference>
<name>A0A6S8FXN3_9STRA</name>
<feature type="region of interest" description="Disordered" evidence="13">
    <location>
        <begin position="165"/>
        <end position="206"/>
    </location>
</feature>
<dbReference type="PANTHER" id="PTHR13832">
    <property type="entry name" value="PROTEIN PHOSPHATASE 2C"/>
    <property type="match status" value="1"/>
</dbReference>
<comment type="cofactor">
    <cofactor evidence="1">
        <name>Mn(2+)</name>
        <dbReference type="ChEBI" id="CHEBI:29035"/>
    </cofactor>
</comment>
<evidence type="ECO:0000313" key="16">
    <source>
        <dbReference type="EMBL" id="CAE0447644.1"/>
    </source>
</evidence>
<dbReference type="PROSITE" id="PS51746">
    <property type="entry name" value="PPM_2"/>
    <property type="match status" value="1"/>
</dbReference>
<dbReference type="InterPro" id="IPR036457">
    <property type="entry name" value="PPM-type-like_dom_sf"/>
</dbReference>
<accession>A0A6S8FXN3</accession>
<organism evidence="16">
    <name type="scientific">Aplanochytrium stocchinoi</name>
    <dbReference type="NCBI Taxonomy" id="215587"/>
    <lineage>
        <taxon>Eukaryota</taxon>
        <taxon>Sar</taxon>
        <taxon>Stramenopiles</taxon>
        <taxon>Bigyra</taxon>
        <taxon>Labyrinthulomycetes</taxon>
        <taxon>Thraustochytrida</taxon>
        <taxon>Thraustochytriidae</taxon>
        <taxon>Aplanochytrium</taxon>
    </lineage>
</organism>
<protein>
    <recommendedName>
        <fullName evidence="4">protein-serine/threonine phosphatase</fullName>
        <ecNumber evidence="4">3.1.3.16</ecNumber>
    </recommendedName>
</protein>
<dbReference type="InterPro" id="IPR001932">
    <property type="entry name" value="PPM-type_phosphatase-like_dom"/>
</dbReference>
<sequence length="434" mass="47628">METMSVDVLSLESNPGKMRTSITTRSLNTSLSSVASTGISQLVGDKDQDRFVVKTTEEDKPDYFAVFDGHGQFALAADMSADHLYDLILDIDAEIANADKSPEDEVAASLPLGPLVPTDEAIVQAFHIMHDDIVAKAKETNQMRTGTCALCLFLGEPTQKDIQRLAADKSEATSEPAAESEAEDENRGDADSDSNSIGGNTSGTSSKNHSFAKIAWVGDSKCIMVDHFNNPTELTVDHRVSTNPNEVKRIQEMSEKLDIREGLLESEFWENEVKVHEEKGKKPRPKSYIGQRSYNGQPRGPHVLFSYSNGISLQISRTLGDPLAARSATAEPEIAYCDISDGQHYRFVLASDGVWDVFTPKEIANILKKYPDPQHAGQAISYQAKNKRMGKGLNNDDITTIVIEVNPHMRVQKSKGSFLNLGSILGRNSKRKLA</sequence>
<evidence type="ECO:0000256" key="1">
    <source>
        <dbReference type="ARBA" id="ARBA00001936"/>
    </source>
</evidence>
<dbReference type="GO" id="GO:0046872">
    <property type="term" value="F:metal ion binding"/>
    <property type="evidence" value="ECO:0007669"/>
    <property type="project" value="UniProtKB-KW"/>
</dbReference>
<dbReference type="PROSITE" id="PS01032">
    <property type="entry name" value="PPM_1"/>
    <property type="match status" value="1"/>
</dbReference>
<evidence type="ECO:0000256" key="4">
    <source>
        <dbReference type="ARBA" id="ARBA00013081"/>
    </source>
</evidence>
<evidence type="ECO:0000256" key="13">
    <source>
        <dbReference type="SAM" id="MobiDB-lite"/>
    </source>
</evidence>
<dbReference type="Gene3D" id="3.60.40.10">
    <property type="entry name" value="PPM-type phosphatase domain"/>
    <property type="match status" value="1"/>
</dbReference>
<dbReference type="AlphaFoldDB" id="A0A6S8FXN3"/>
<keyword evidence="9" id="KW-0464">Manganese</keyword>
<dbReference type="Pfam" id="PF00481">
    <property type="entry name" value="PP2C"/>
    <property type="match status" value="1"/>
</dbReference>
<evidence type="ECO:0000256" key="3">
    <source>
        <dbReference type="ARBA" id="ARBA00006702"/>
    </source>
</evidence>
<evidence type="ECO:0000256" key="6">
    <source>
        <dbReference type="ARBA" id="ARBA00022801"/>
    </source>
</evidence>
<evidence type="ECO:0000256" key="12">
    <source>
        <dbReference type="RuleBase" id="RU003465"/>
    </source>
</evidence>
<keyword evidence="8 12" id="KW-0904">Protein phosphatase</keyword>
<evidence type="ECO:0000256" key="11">
    <source>
        <dbReference type="ARBA" id="ARBA00048336"/>
    </source>
</evidence>
<dbReference type="EC" id="3.1.3.16" evidence="4"/>
<comment type="similarity">
    <text evidence="3 12">Belongs to the PP2C family.</text>
</comment>
<evidence type="ECO:0000256" key="8">
    <source>
        <dbReference type="ARBA" id="ARBA00022912"/>
    </source>
</evidence>
<dbReference type="SMART" id="SM00332">
    <property type="entry name" value="PP2Cc"/>
    <property type="match status" value="1"/>
</dbReference>
<dbReference type="GO" id="GO:0016020">
    <property type="term" value="C:membrane"/>
    <property type="evidence" value="ECO:0007669"/>
    <property type="project" value="UniProtKB-SubCell"/>
</dbReference>
<dbReference type="InterPro" id="IPR015655">
    <property type="entry name" value="PP2C"/>
</dbReference>
<feature type="compositionally biased region" description="Low complexity" evidence="13">
    <location>
        <begin position="193"/>
        <end position="206"/>
    </location>
</feature>
<dbReference type="EMBL" id="HBIN01022902">
    <property type="protein sequence ID" value="CAE0447645.1"/>
    <property type="molecule type" value="Transcribed_RNA"/>
</dbReference>
<evidence type="ECO:0000256" key="9">
    <source>
        <dbReference type="ARBA" id="ARBA00023211"/>
    </source>
</evidence>
<dbReference type="PANTHER" id="PTHR13832:SF803">
    <property type="entry name" value="PROTEIN PHOSPHATASE 1G"/>
    <property type="match status" value="1"/>
</dbReference>
<reference evidence="16" key="1">
    <citation type="submission" date="2021-01" db="EMBL/GenBank/DDBJ databases">
        <authorList>
            <person name="Corre E."/>
            <person name="Pelletier E."/>
            <person name="Niang G."/>
            <person name="Scheremetjew M."/>
            <person name="Finn R."/>
            <person name="Kale V."/>
            <person name="Holt S."/>
            <person name="Cochrane G."/>
            <person name="Meng A."/>
            <person name="Brown T."/>
            <person name="Cohen L."/>
        </authorList>
    </citation>
    <scope>NUCLEOTIDE SEQUENCE</scope>
    <source>
        <strain evidence="16">GSBS06</strain>
    </source>
</reference>
<evidence type="ECO:0000259" key="14">
    <source>
        <dbReference type="PROSITE" id="PS51746"/>
    </source>
</evidence>
<dbReference type="CDD" id="cd00143">
    <property type="entry name" value="PP2Cc"/>
    <property type="match status" value="1"/>
</dbReference>
<evidence type="ECO:0000256" key="2">
    <source>
        <dbReference type="ARBA" id="ARBA00004170"/>
    </source>
</evidence>
<keyword evidence="7" id="KW-0460">Magnesium</keyword>
<dbReference type="EMBL" id="HBIN01022900">
    <property type="protein sequence ID" value="CAE0447643.1"/>
    <property type="molecule type" value="Transcribed_RNA"/>
</dbReference>
<evidence type="ECO:0000313" key="15">
    <source>
        <dbReference type="EMBL" id="CAE0447643.1"/>
    </source>
</evidence>